<feature type="compositionally biased region" description="Basic and acidic residues" evidence="1">
    <location>
        <begin position="49"/>
        <end position="67"/>
    </location>
</feature>
<proteinExistence type="predicted"/>
<feature type="compositionally biased region" description="Basic residues" evidence="1">
    <location>
        <begin position="175"/>
        <end position="192"/>
    </location>
</feature>
<organism evidence="2">
    <name type="scientific">bioreactor metagenome</name>
    <dbReference type="NCBI Taxonomy" id="1076179"/>
    <lineage>
        <taxon>unclassified sequences</taxon>
        <taxon>metagenomes</taxon>
        <taxon>ecological metagenomes</taxon>
    </lineage>
</organism>
<feature type="compositionally biased region" description="Basic and acidic residues" evidence="1">
    <location>
        <begin position="200"/>
        <end position="210"/>
    </location>
</feature>
<dbReference type="AlphaFoldDB" id="A0A644XC75"/>
<reference evidence="2" key="1">
    <citation type="submission" date="2019-08" db="EMBL/GenBank/DDBJ databases">
        <authorList>
            <person name="Kucharzyk K."/>
            <person name="Murdoch R.W."/>
            <person name="Higgins S."/>
            <person name="Loffler F."/>
        </authorList>
    </citation>
    <scope>NUCLEOTIDE SEQUENCE</scope>
</reference>
<feature type="compositionally biased region" description="Basic and acidic residues" evidence="1">
    <location>
        <begin position="108"/>
        <end position="125"/>
    </location>
</feature>
<accession>A0A644XC75</accession>
<name>A0A644XC75_9ZZZZ</name>
<evidence type="ECO:0000313" key="2">
    <source>
        <dbReference type="EMBL" id="MPM13826.1"/>
    </source>
</evidence>
<feature type="compositionally biased region" description="Basic residues" evidence="1">
    <location>
        <begin position="140"/>
        <end position="156"/>
    </location>
</feature>
<comment type="caution">
    <text evidence="2">The sequence shown here is derived from an EMBL/GenBank/DDBJ whole genome shotgun (WGS) entry which is preliminary data.</text>
</comment>
<dbReference type="EMBL" id="VSSQ01002178">
    <property type="protein sequence ID" value="MPM13826.1"/>
    <property type="molecule type" value="Genomic_DNA"/>
</dbReference>
<feature type="region of interest" description="Disordered" evidence="1">
    <location>
        <begin position="1"/>
        <end position="210"/>
    </location>
</feature>
<evidence type="ECO:0000256" key="1">
    <source>
        <dbReference type="SAM" id="MobiDB-lite"/>
    </source>
</evidence>
<protein>
    <submittedName>
        <fullName evidence="2">Uncharacterized protein</fullName>
    </submittedName>
</protein>
<gene>
    <name evidence="2" type="ORF">SDC9_60186</name>
</gene>
<feature type="compositionally biased region" description="Basic and acidic residues" evidence="1">
    <location>
        <begin position="157"/>
        <end position="174"/>
    </location>
</feature>
<sequence>MDPRASRLAPFGDPVPLLRGGAPGRAHSGPLRPDHRHTGAPARRRLSRHRDPGLRRDHPGGPHEPQLHHQRSPGNQGHPQLCEPVVELRVASPDPFRYRQARQQQLRQRAESHPGRRDRREEHGHQHLLLQGGLLFGRGLLRRSGRSPHGQPHHHHRPEDVRLHPDVQRPDDHRGRRPGVHHGKPYRERGHHGPPGVAPDRGKPPGDRRL</sequence>
<feature type="compositionally biased region" description="Low complexity" evidence="1">
    <location>
        <begin position="127"/>
        <end position="139"/>
    </location>
</feature>